<dbReference type="NCBIfam" id="TIGR00350">
    <property type="entry name" value="lytR_cpsA_psr"/>
    <property type="match status" value="1"/>
</dbReference>
<dbReference type="Proteomes" id="UP000605670">
    <property type="component" value="Unassembled WGS sequence"/>
</dbReference>
<keyword evidence="3" id="KW-0812">Transmembrane</keyword>
<feature type="transmembrane region" description="Helical" evidence="3">
    <location>
        <begin position="69"/>
        <end position="92"/>
    </location>
</feature>
<feature type="region of interest" description="Disordered" evidence="2">
    <location>
        <begin position="1"/>
        <end position="30"/>
    </location>
</feature>
<keyword evidence="3" id="KW-0472">Membrane</keyword>
<dbReference type="EMBL" id="BMEM01000004">
    <property type="protein sequence ID" value="GGF57549.1"/>
    <property type="molecule type" value="Genomic_DNA"/>
</dbReference>
<dbReference type="PANTHER" id="PTHR33392">
    <property type="entry name" value="POLYISOPRENYL-TEICHOIC ACID--PEPTIDOGLYCAN TEICHOIC ACID TRANSFERASE TAGU"/>
    <property type="match status" value="1"/>
</dbReference>
<evidence type="ECO:0000256" key="2">
    <source>
        <dbReference type="SAM" id="MobiDB-lite"/>
    </source>
</evidence>
<reference evidence="5" key="1">
    <citation type="journal article" date="2014" name="Int. J. Syst. Evol. Microbiol.">
        <title>Complete genome sequence of Corynebacterium casei LMG S-19264T (=DSM 44701T), isolated from a smear-ripened cheese.</title>
        <authorList>
            <consortium name="US DOE Joint Genome Institute (JGI-PGF)"/>
            <person name="Walter F."/>
            <person name="Albersmeier A."/>
            <person name="Kalinowski J."/>
            <person name="Ruckert C."/>
        </authorList>
    </citation>
    <scope>NUCLEOTIDE SEQUENCE</scope>
    <source>
        <strain evidence="5">CGMCC 1.12160</strain>
    </source>
</reference>
<feature type="transmembrane region" description="Helical" evidence="3">
    <location>
        <begin position="146"/>
        <end position="165"/>
    </location>
</feature>
<feature type="compositionally biased region" description="Low complexity" evidence="2">
    <location>
        <begin position="521"/>
        <end position="536"/>
    </location>
</feature>
<evidence type="ECO:0000256" key="1">
    <source>
        <dbReference type="ARBA" id="ARBA00006068"/>
    </source>
</evidence>
<feature type="transmembrane region" description="Helical" evidence="3">
    <location>
        <begin position="112"/>
        <end position="134"/>
    </location>
</feature>
<keyword evidence="3" id="KW-1133">Transmembrane helix</keyword>
<comment type="similarity">
    <text evidence="1">Belongs to the LytR/CpsA/Psr (LCP) family.</text>
</comment>
<name>A0A917BUR4_9MICO</name>
<dbReference type="InterPro" id="IPR050922">
    <property type="entry name" value="LytR/CpsA/Psr_CW_biosynth"/>
</dbReference>
<evidence type="ECO:0000313" key="6">
    <source>
        <dbReference type="Proteomes" id="UP000605670"/>
    </source>
</evidence>
<comment type="caution">
    <text evidence="5">The sequence shown here is derived from an EMBL/GenBank/DDBJ whole genome shotgun (WGS) entry which is preliminary data.</text>
</comment>
<dbReference type="InterPro" id="IPR004474">
    <property type="entry name" value="LytR_CpsA_psr"/>
</dbReference>
<feature type="compositionally biased region" description="Polar residues" evidence="2">
    <location>
        <begin position="497"/>
        <end position="515"/>
    </location>
</feature>
<keyword evidence="6" id="KW-1185">Reference proteome</keyword>
<evidence type="ECO:0000313" key="5">
    <source>
        <dbReference type="EMBL" id="GGF57549.1"/>
    </source>
</evidence>
<feature type="region of interest" description="Disordered" evidence="2">
    <location>
        <begin position="488"/>
        <end position="546"/>
    </location>
</feature>
<protein>
    <recommendedName>
        <fullName evidence="4">Cell envelope-related transcriptional attenuator domain-containing protein</fullName>
    </recommendedName>
</protein>
<dbReference type="Pfam" id="PF03816">
    <property type="entry name" value="LytR_cpsA_psr"/>
    <property type="match status" value="1"/>
</dbReference>
<reference evidence="5" key="2">
    <citation type="submission" date="2020-09" db="EMBL/GenBank/DDBJ databases">
        <authorList>
            <person name="Sun Q."/>
            <person name="Zhou Y."/>
        </authorList>
    </citation>
    <scope>NUCLEOTIDE SEQUENCE</scope>
    <source>
        <strain evidence="5">CGMCC 1.12160</strain>
    </source>
</reference>
<gene>
    <name evidence="5" type="ORF">GCM10011366_26740</name>
</gene>
<organism evidence="5 6">
    <name type="scientific">Ornithinimicrobium tianjinense</name>
    <dbReference type="NCBI Taxonomy" id="1195761"/>
    <lineage>
        <taxon>Bacteria</taxon>
        <taxon>Bacillati</taxon>
        <taxon>Actinomycetota</taxon>
        <taxon>Actinomycetes</taxon>
        <taxon>Micrococcales</taxon>
        <taxon>Ornithinimicrobiaceae</taxon>
        <taxon>Ornithinimicrobium</taxon>
    </lineage>
</organism>
<dbReference type="AlphaFoldDB" id="A0A917BUR4"/>
<proteinExistence type="inferred from homology"/>
<evidence type="ECO:0000259" key="4">
    <source>
        <dbReference type="Pfam" id="PF03816"/>
    </source>
</evidence>
<feature type="compositionally biased region" description="Basic residues" evidence="2">
    <location>
        <begin position="1"/>
        <end position="10"/>
    </location>
</feature>
<evidence type="ECO:0000256" key="3">
    <source>
        <dbReference type="SAM" id="Phobius"/>
    </source>
</evidence>
<feature type="domain" description="Cell envelope-related transcriptional attenuator" evidence="4">
    <location>
        <begin position="226"/>
        <end position="416"/>
    </location>
</feature>
<sequence length="546" mass="58285">MGHHFTHGRSRSGLMNDARPPRPGAHASGRRHLEWVDEGSVRRPGIGRAFGLTTLSALLPGAGLLRTRAWVLGVFLVTLALAALAMVAVLVWRDGLVSTALTAAADPRRLRILLGTLIGGTVLWIGAVALTALLSRPRRTTPAQSGALALFTGLLCLAVAAPAALGTRYVSSHLEAVDKVFGPTPTAGGPEPTSQLGPADDPWAALPRVNVLMLGSDAAAAREGTRTDTMIIASIDTRTGESVLFSIPRNLQRVPIPRDNPLYNIYPGRYDCGDQCLMNAIWTEAENAAEEHPEWYADDPTPGLTATREVLEGVLGLEIQHTVIVNLEGFADLVDAMGGVTVTVKELIPINGRTYTDANGHLQLDPNSPDLEWIQPGTQRMTGYQALGYSRSRVTTDDFSRMRRQRCIVAAVIDQAEPMTLLQRYPQIIGAVGDNVVTDIPQQDLGAWAELVLLVQKASIKSLPFTAQNTDVADPDYAQIRYDVWEATHPSPEAPTPSGSQDDATDTEPAQTEAPSVTEEPTGGTDDGAATTTPTDELTDIGAVCG</sequence>
<dbReference type="Gene3D" id="3.40.630.190">
    <property type="entry name" value="LCP protein"/>
    <property type="match status" value="1"/>
</dbReference>
<accession>A0A917BUR4</accession>
<dbReference type="PANTHER" id="PTHR33392:SF6">
    <property type="entry name" value="POLYISOPRENYL-TEICHOIC ACID--PEPTIDOGLYCAN TEICHOIC ACID TRANSFERASE TAGU"/>
    <property type="match status" value="1"/>
</dbReference>